<protein>
    <submittedName>
        <fullName evidence="1">Uncharacterized protein</fullName>
    </submittedName>
</protein>
<accession>A0A8J4FIS7</accession>
<evidence type="ECO:0000313" key="1">
    <source>
        <dbReference type="EMBL" id="GIM02617.1"/>
    </source>
</evidence>
<evidence type="ECO:0000313" key="2">
    <source>
        <dbReference type="Proteomes" id="UP000722791"/>
    </source>
</evidence>
<reference evidence="1" key="1">
    <citation type="journal article" date="2021" name="Proc. Natl. Acad. Sci. U.S.A.">
        <title>Three genomes in the algal genus Volvox reveal the fate of a haploid sex-determining region after a transition to homothallism.</title>
        <authorList>
            <person name="Yamamoto K."/>
            <person name="Hamaji T."/>
            <person name="Kawai-Toyooka H."/>
            <person name="Matsuzaki R."/>
            <person name="Takahashi F."/>
            <person name="Nishimura Y."/>
            <person name="Kawachi M."/>
            <person name="Noguchi H."/>
            <person name="Minakuchi Y."/>
            <person name="Umen J.G."/>
            <person name="Toyoda A."/>
            <person name="Nozaki H."/>
        </authorList>
    </citation>
    <scope>NUCLEOTIDE SEQUENCE</scope>
    <source>
        <strain evidence="1">NIES-3785</strain>
    </source>
</reference>
<dbReference type="EMBL" id="BNCQ01000012">
    <property type="protein sequence ID" value="GIM02617.1"/>
    <property type="molecule type" value="Genomic_DNA"/>
</dbReference>
<sequence>MIRFQGPYVAESTPEESSAAKPGGSSLQQPCGRIGMRGGMGANIRELGRAAPATGVVQGHAASAAKVQHGSRKQKPPMAMDPHEDEDERRVVVEELTVAALLQMRFCILTLSNTLRR</sequence>
<gene>
    <name evidence="1" type="ORF">Vretimale_7495</name>
</gene>
<dbReference type="AlphaFoldDB" id="A0A8J4FIS7"/>
<proteinExistence type="predicted"/>
<dbReference type="Proteomes" id="UP000722791">
    <property type="component" value="Unassembled WGS sequence"/>
</dbReference>
<name>A0A8J4FIS7_9CHLO</name>
<dbReference type="OrthoDB" id="337038at2759"/>
<comment type="caution">
    <text evidence="1">The sequence shown here is derived from an EMBL/GenBank/DDBJ whole genome shotgun (WGS) entry which is preliminary data.</text>
</comment>
<organism evidence="1 2">
    <name type="scientific">Volvox reticuliferus</name>
    <dbReference type="NCBI Taxonomy" id="1737510"/>
    <lineage>
        <taxon>Eukaryota</taxon>
        <taxon>Viridiplantae</taxon>
        <taxon>Chlorophyta</taxon>
        <taxon>core chlorophytes</taxon>
        <taxon>Chlorophyceae</taxon>
        <taxon>CS clade</taxon>
        <taxon>Chlamydomonadales</taxon>
        <taxon>Volvocaceae</taxon>
        <taxon>Volvox</taxon>
    </lineage>
</organism>